<dbReference type="KEGG" id="obg:Verru16b_00311"/>
<dbReference type="Gene3D" id="1.25.40.10">
    <property type="entry name" value="Tetratricopeptide repeat domain"/>
    <property type="match status" value="2"/>
</dbReference>
<dbReference type="InterPro" id="IPR024983">
    <property type="entry name" value="CHAT_dom"/>
</dbReference>
<dbReference type="PANTHER" id="PTHR10098:SF108">
    <property type="entry name" value="TETRATRICOPEPTIDE REPEAT PROTEIN 28"/>
    <property type="match status" value="1"/>
</dbReference>
<gene>
    <name evidence="2" type="ORF">Verru16b_00311</name>
</gene>
<organism evidence="2 3">
    <name type="scientific">Lacunisphaera limnophila</name>
    <dbReference type="NCBI Taxonomy" id="1838286"/>
    <lineage>
        <taxon>Bacteria</taxon>
        <taxon>Pseudomonadati</taxon>
        <taxon>Verrucomicrobiota</taxon>
        <taxon>Opitutia</taxon>
        <taxon>Opitutales</taxon>
        <taxon>Opitutaceae</taxon>
        <taxon>Lacunisphaera</taxon>
    </lineage>
</organism>
<dbReference type="InterPro" id="IPR011990">
    <property type="entry name" value="TPR-like_helical_dom_sf"/>
</dbReference>
<dbReference type="InterPro" id="IPR019734">
    <property type="entry name" value="TPR_rpt"/>
</dbReference>
<dbReference type="Proteomes" id="UP000095228">
    <property type="component" value="Chromosome"/>
</dbReference>
<evidence type="ECO:0000313" key="3">
    <source>
        <dbReference type="Proteomes" id="UP000095228"/>
    </source>
</evidence>
<reference evidence="2 3" key="1">
    <citation type="submission" date="2016-06" db="EMBL/GenBank/DDBJ databases">
        <title>Three novel species with peptidoglycan cell walls form the new genus Lacunisphaera gen. nov. in the family Opitutaceae of the verrucomicrobial subdivision 4.</title>
        <authorList>
            <person name="Rast P."/>
            <person name="Gloeckner I."/>
            <person name="Jogler M."/>
            <person name="Boedeker C."/>
            <person name="Jeske O."/>
            <person name="Wiegand S."/>
            <person name="Reinhardt R."/>
            <person name="Schumann P."/>
            <person name="Rohde M."/>
            <person name="Spring S."/>
            <person name="Gloeckner F.O."/>
            <person name="Jogler C."/>
        </authorList>
    </citation>
    <scope>NUCLEOTIDE SEQUENCE [LARGE SCALE GENOMIC DNA]</scope>
    <source>
        <strain evidence="2 3">IG16b</strain>
    </source>
</reference>
<evidence type="ECO:0000313" key="2">
    <source>
        <dbReference type="EMBL" id="AOS43268.1"/>
    </source>
</evidence>
<evidence type="ECO:0000259" key="1">
    <source>
        <dbReference type="Pfam" id="PF12770"/>
    </source>
</evidence>
<sequence>MLLAFPLLTHAQKPTQAQLQAALNDPYTIAFNEGYQAESLGKVRDAEAAYDRAVERAESPVDRVFALSRRGAMRARLGLWKQARADLAAALELEPDNLTAGFALLEVARGQGDFRAAADTLRRLEGLVAKYPNERTLQTQLALETPRTTAAWGDLQGALAQYQEAQAVLAATDDLAQVAQVQRETARVLLGLNDKPGARALALEALGTDLRRVGTSRRRPSSDWLQRGDRPVAEGLLLLADCQLALGERKAARENYHLAWQLAFRLVSPNELYRADLGRARASLQALQAGEKPLFFDADVAGVADLTGYEDFPVIRFEALGLLGEIQLAQGQPAAAIRSFQQAVGLVEATRAAATAAEKQNFLALQSDYYRWLTEAYVREGDAWSALAASEALKARQLRETLTADAAVGESFAATVARLQTLPAALDGSTAIVSYANADWSRTEPVAFVITGAGLAAVRLPLAALPALAGKLPLADVLAAQKKEVDARRYDLGDEIGLAGIVAYLRDCIYCEPEQMQARVEPMFATAGILHELLFGPIEARLAGKNRLLVSPSGLLAYLPFDILIGPTNRALVQDYAVTLTPSLLVTQTLAARAPGTYERPLLGFGGAVYNPEGYDQVMANVPAMKQQFDKLVGVRQAVFAGSPYAGRFGPQSNLAGTKTEVLMINELVPGSRIELGRAVSEGNIRALAAQGELRKSRVVHFAVHGMAMPAMPEMSGIILSYEDPRPGTPADRDGFLQITEIERLPLRAELVTLSACETGLGAIIAGEGVVGLTSSLFTAGADSVLASLWPVSDASSVYFMQRFYFHHLIQGLPGDLAVAEVKREFISGRAGGFRHPQYWAPFNLYGGREALPGR</sequence>
<protein>
    <submittedName>
        <fullName evidence="2">CHAT domain protein</fullName>
    </submittedName>
</protein>
<proteinExistence type="predicted"/>
<dbReference type="EMBL" id="CP016094">
    <property type="protein sequence ID" value="AOS43268.1"/>
    <property type="molecule type" value="Genomic_DNA"/>
</dbReference>
<name>A0A1I7PI15_9BACT</name>
<dbReference type="OrthoDB" id="221909at2"/>
<dbReference type="SMART" id="SM00028">
    <property type="entry name" value="TPR"/>
    <property type="match status" value="4"/>
</dbReference>
<accession>A0A1I7PI15</accession>
<feature type="domain" description="CHAT" evidence="1">
    <location>
        <begin position="527"/>
        <end position="847"/>
    </location>
</feature>
<dbReference type="PANTHER" id="PTHR10098">
    <property type="entry name" value="RAPSYN-RELATED"/>
    <property type="match status" value="1"/>
</dbReference>
<dbReference type="RefSeq" id="WP_069960640.1">
    <property type="nucleotide sequence ID" value="NZ_CP016094.1"/>
</dbReference>
<dbReference type="Pfam" id="PF12770">
    <property type="entry name" value="CHAT"/>
    <property type="match status" value="1"/>
</dbReference>
<dbReference type="SUPFAM" id="SSF48452">
    <property type="entry name" value="TPR-like"/>
    <property type="match status" value="1"/>
</dbReference>
<keyword evidence="3" id="KW-1185">Reference proteome</keyword>
<dbReference type="AlphaFoldDB" id="A0A1I7PI15"/>